<keyword evidence="3" id="KW-1185">Reference proteome</keyword>
<feature type="transmembrane region" description="Helical" evidence="1">
    <location>
        <begin position="181"/>
        <end position="199"/>
    </location>
</feature>
<keyword evidence="1" id="KW-0472">Membrane</keyword>
<protein>
    <submittedName>
        <fullName evidence="2">Uncharacterized protein</fullName>
    </submittedName>
</protein>
<proteinExistence type="predicted"/>
<keyword evidence="1" id="KW-0812">Transmembrane</keyword>
<sequence length="288" mass="32583">MKRDTKFAGSKFGLFARIGSVLLLVALCSSSGQTLALTFDNSTSAFVERCRVDCSLYRDFASCGKYRIVRWLHNAVREKEFSYGPIRIVRIQSLSRQSVLPKLPQSRVFKSGAIEALNFVRDAVEDLLTKRALVYTIDNSASARSFGSMPMIMDEDELVQIQKKQEPEDGDWRIFKKKKSLILPILILLNLLKLKLLLLPIFLSVHFIKKLLVLASIIVPSLLAHLKICKVPPAQSQTHPYHMWATAADTPVDYPTGYGQDEAWAHRNDYQGNPPYFGFPYGLRNPYG</sequence>
<organism evidence="2 3">
    <name type="scientific">Xylocopa violacea</name>
    <name type="common">Violet carpenter bee</name>
    <name type="synonym">Apis violacea</name>
    <dbReference type="NCBI Taxonomy" id="135666"/>
    <lineage>
        <taxon>Eukaryota</taxon>
        <taxon>Metazoa</taxon>
        <taxon>Ecdysozoa</taxon>
        <taxon>Arthropoda</taxon>
        <taxon>Hexapoda</taxon>
        <taxon>Insecta</taxon>
        <taxon>Pterygota</taxon>
        <taxon>Neoptera</taxon>
        <taxon>Endopterygota</taxon>
        <taxon>Hymenoptera</taxon>
        <taxon>Apocrita</taxon>
        <taxon>Aculeata</taxon>
        <taxon>Apoidea</taxon>
        <taxon>Anthophila</taxon>
        <taxon>Apidae</taxon>
        <taxon>Xylocopa</taxon>
        <taxon>Xylocopa</taxon>
    </lineage>
</organism>
<dbReference type="Pfam" id="PF07898">
    <property type="entry name" value="DUF1676"/>
    <property type="match status" value="1"/>
</dbReference>
<keyword evidence="1" id="KW-1133">Transmembrane helix</keyword>
<evidence type="ECO:0000256" key="1">
    <source>
        <dbReference type="SAM" id="Phobius"/>
    </source>
</evidence>
<dbReference type="Proteomes" id="UP001642520">
    <property type="component" value="Unassembled WGS sequence"/>
</dbReference>
<dbReference type="PANTHER" id="PTHR21879">
    <property type="entry name" value="FI03362P-RELATED-RELATED"/>
    <property type="match status" value="1"/>
</dbReference>
<dbReference type="InterPro" id="IPR012464">
    <property type="entry name" value="DUF1676"/>
</dbReference>
<reference evidence="2 3" key="1">
    <citation type="submission" date="2024-08" db="EMBL/GenBank/DDBJ databases">
        <authorList>
            <person name="Will J Nash"/>
            <person name="Angela Man"/>
            <person name="Seanna McTaggart"/>
            <person name="Kendall Baker"/>
            <person name="Tom Barker"/>
            <person name="Leah Catchpole"/>
            <person name="Alex Durrant"/>
            <person name="Karim Gharbi"/>
            <person name="Naomi Irish"/>
            <person name="Gemy Kaithakottil"/>
            <person name="Debby Ku"/>
            <person name="Aaliyah Providence"/>
            <person name="Felix Shaw"/>
            <person name="David Swarbreck"/>
            <person name="Chris Watkins"/>
            <person name="Ann M. McCartney"/>
            <person name="Giulio Formenti"/>
            <person name="Alice Mouton"/>
            <person name="Noel Vella"/>
            <person name="Bjorn M von Reumont"/>
            <person name="Adriana Vella"/>
            <person name="Wilfried Haerty"/>
        </authorList>
    </citation>
    <scope>NUCLEOTIDE SEQUENCE [LARGE SCALE GENOMIC DNA]</scope>
</reference>
<name>A0ABP1NAS3_XYLVO</name>
<comment type="caution">
    <text evidence="2">The sequence shown here is derived from an EMBL/GenBank/DDBJ whole genome shotgun (WGS) entry which is preliminary data.</text>
</comment>
<gene>
    <name evidence="2" type="ORF">XYLVIOL_LOCUS3057</name>
</gene>
<evidence type="ECO:0000313" key="2">
    <source>
        <dbReference type="EMBL" id="CAL7938059.1"/>
    </source>
</evidence>
<accession>A0ABP1NAS3</accession>
<dbReference type="PANTHER" id="PTHR21879:SF26">
    <property type="entry name" value="OSIRIS 1"/>
    <property type="match status" value="1"/>
</dbReference>
<evidence type="ECO:0000313" key="3">
    <source>
        <dbReference type="Proteomes" id="UP001642520"/>
    </source>
</evidence>
<dbReference type="EMBL" id="CAXAJV020001288">
    <property type="protein sequence ID" value="CAL7938059.1"/>
    <property type="molecule type" value="Genomic_DNA"/>
</dbReference>